<protein>
    <recommendedName>
        <fullName evidence="5">Inner membrane-spanning protein YciB</fullName>
    </recommendedName>
</protein>
<accession>A4CBJ4</accession>
<keyword evidence="1 5" id="KW-1003">Cell membrane</keyword>
<evidence type="ECO:0000313" key="7">
    <source>
        <dbReference type="Proteomes" id="UP000006201"/>
    </source>
</evidence>
<keyword evidence="5" id="KW-0997">Cell inner membrane</keyword>
<evidence type="ECO:0000256" key="4">
    <source>
        <dbReference type="ARBA" id="ARBA00023136"/>
    </source>
</evidence>
<feature type="transmembrane region" description="Helical" evidence="5">
    <location>
        <begin position="131"/>
        <end position="149"/>
    </location>
</feature>
<dbReference type="HAMAP" id="MF_00189">
    <property type="entry name" value="YciB"/>
    <property type="match status" value="1"/>
</dbReference>
<evidence type="ECO:0000256" key="1">
    <source>
        <dbReference type="ARBA" id="ARBA00022475"/>
    </source>
</evidence>
<feature type="transmembrane region" description="Helical" evidence="5">
    <location>
        <begin position="12"/>
        <end position="35"/>
    </location>
</feature>
<organism evidence="6 7">
    <name type="scientific">Pseudoalteromonas tunicata D2</name>
    <dbReference type="NCBI Taxonomy" id="87626"/>
    <lineage>
        <taxon>Bacteria</taxon>
        <taxon>Pseudomonadati</taxon>
        <taxon>Pseudomonadota</taxon>
        <taxon>Gammaproteobacteria</taxon>
        <taxon>Alteromonadales</taxon>
        <taxon>Pseudoalteromonadaceae</taxon>
        <taxon>Pseudoalteromonas</taxon>
    </lineage>
</organism>
<dbReference type="OrthoDB" id="9788219at2"/>
<dbReference type="PANTHER" id="PTHR36917">
    <property type="entry name" value="INTRACELLULAR SEPTATION PROTEIN A-RELATED"/>
    <property type="match status" value="1"/>
</dbReference>
<feature type="transmembrane region" description="Helical" evidence="5">
    <location>
        <begin position="161"/>
        <end position="183"/>
    </location>
</feature>
<reference evidence="6 7" key="1">
    <citation type="submission" date="2006-02" db="EMBL/GenBank/DDBJ databases">
        <authorList>
            <person name="Moran M.A."/>
            <person name="Kjelleberg S."/>
            <person name="Egan S."/>
            <person name="Saunders N."/>
            <person name="Thomas T."/>
            <person name="Ferriera S."/>
            <person name="Johnson J."/>
            <person name="Kravitz S."/>
            <person name="Halpern A."/>
            <person name="Remington K."/>
            <person name="Beeson K."/>
            <person name="Tran B."/>
            <person name="Rogers Y.-H."/>
            <person name="Friedman R."/>
            <person name="Venter J.C."/>
        </authorList>
    </citation>
    <scope>NUCLEOTIDE SEQUENCE [LARGE SCALE GENOMIC DNA]</scope>
    <source>
        <strain evidence="6 7">D2</strain>
    </source>
</reference>
<dbReference type="EMBL" id="AAOH01000005">
    <property type="protein sequence ID" value="EAR27731.1"/>
    <property type="molecule type" value="Genomic_DNA"/>
</dbReference>
<name>A4CBJ4_9GAMM</name>
<dbReference type="STRING" id="87626.PTD2_17955"/>
<dbReference type="HOGENOM" id="CLU_089554_2_0_6"/>
<gene>
    <name evidence="5" type="primary">yciB</name>
    <name evidence="6" type="ORF">PTD2_17955</name>
</gene>
<keyword evidence="4 5" id="KW-0472">Membrane</keyword>
<dbReference type="PANTHER" id="PTHR36917:SF1">
    <property type="entry name" value="INNER MEMBRANE-SPANNING PROTEIN YCIB"/>
    <property type="match status" value="1"/>
</dbReference>
<dbReference type="Pfam" id="PF04279">
    <property type="entry name" value="IspA"/>
    <property type="match status" value="1"/>
</dbReference>
<dbReference type="eggNOG" id="COG2917">
    <property type="taxonomic scope" value="Bacteria"/>
</dbReference>
<evidence type="ECO:0000256" key="3">
    <source>
        <dbReference type="ARBA" id="ARBA00022989"/>
    </source>
</evidence>
<comment type="subcellular location">
    <subcellularLocation>
        <location evidence="5">Cell inner membrane</location>
        <topology evidence="5">Multi-pass membrane protein</topology>
    </subcellularLocation>
</comment>
<dbReference type="Proteomes" id="UP000006201">
    <property type="component" value="Unassembled WGS sequence"/>
</dbReference>
<comment type="caution">
    <text evidence="6">The sequence shown here is derived from an EMBL/GenBank/DDBJ whole genome shotgun (WGS) entry which is preliminary data.</text>
</comment>
<proteinExistence type="inferred from homology"/>
<evidence type="ECO:0000313" key="6">
    <source>
        <dbReference type="EMBL" id="EAR27731.1"/>
    </source>
</evidence>
<evidence type="ECO:0000256" key="2">
    <source>
        <dbReference type="ARBA" id="ARBA00022692"/>
    </source>
</evidence>
<keyword evidence="3 5" id="KW-1133">Transmembrane helix</keyword>
<dbReference type="InterPro" id="IPR006008">
    <property type="entry name" value="YciB"/>
</dbReference>
<dbReference type="RefSeq" id="WP_009839563.1">
    <property type="nucleotide sequence ID" value="NZ_CH959301.1"/>
</dbReference>
<keyword evidence="2 5" id="KW-0812">Transmembrane</keyword>
<dbReference type="AlphaFoldDB" id="A4CBJ4"/>
<sequence>MHVLLEYIPLIAFFAVYKLVDIFWATAVLIGLSALQLGYGYFKDGKIATRHLVMFSIALVLGSLTILFHDEQFIKWKATFIYAGLGGTLLISRYFFKKNLVEKMLTSILANAIENQQKLEVPRQVWDKINAFWMVLLFCVAALNIYIAYQYSLDFWVNFKVFGLTAITFVAFIITMIMLYKYFPEEEAS</sequence>
<comment type="function">
    <text evidence="5">Plays a role in cell envelope biogenesis, maintenance of cell envelope integrity and membrane homeostasis.</text>
</comment>
<evidence type="ECO:0000256" key="5">
    <source>
        <dbReference type="HAMAP-Rule" id="MF_00189"/>
    </source>
</evidence>
<feature type="transmembrane region" description="Helical" evidence="5">
    <location>
        <begin position="80"/>
        <end position="96"/>
    </location>
</feature>
<dbReference type="GO" id="GO:0005886">
    <property type="term" value="C:plasma membrane"/>
    <property type="evidence" value="ECO:0007669"/>
    <property type="project" value="UniProtKB-SubCell"/>
</dbReference>
<comment type="similarity">
    <text evidence="5">Belongs to the YciB family.</text>
</comment>
<keyword evidence="7" id="KW-1185">Reference proteome</keyword>
<feature type="transmembrane region" description="Helical" evidence="5">
    <location>
        <begin position="47"/>
        <end position="68"/>
    </location>
</feature>